<evidence type="ECO:0000313" key="2">
    <source>
        <dbReference type="EMBL" id="ADF29447.1"/>
    </source>
</evidence>
<organism evidence="1">
    <name type="scientific">Xylella fastidiosa</name>
    <dbReference type="NCBI Taxonomy" id="2371"/>
    <lineage>
        <taxon>Bacteria</taxon>
        <taxon>Pseudomonadati</taxon>
        <taxon>Pseudomonadota</taxon>
        <taxon>Gammaproteobacteria</taxon>
        <taxon>Lysobacterales</taxon>
        <taxon>Lysobacteraceae</taxon>
        <taxon>Xylella</taxon>
    </lineage>
</organism>
<sequence length="53" mass="5541">MVCESAVWAKARLSVLVHVVHCPYGALSGGACGQRLAAVGNRLRLSTDVSRCA</sequence>
<reference evidence="1" key="1">
    <citation type="journal article" date="2010" name="Physiol. Mol. Plant Pathol.">
        <title>Plasmids of Xylella fastidiosa mulberry-infecting strains share extensive sequence identity and gene complement with pVEIS01 from the earthworm symbiont Verminephrobacter eiseniae.</title>
        <authorList>
            <person name="Stenger D.C."/>
            <person name="Lee M.W."/>
            <person name="Rogers E.E."/>
            <person name="Chen J."/>
        </authorList>
    </citation>
    <scope>NUCLEOTIDE SEQUENCE</scope>
    <source>
        <strain evidence="1">Riv11</strain>
        <strain evidence="2">Riv16</strain>
        <strain evidence="3">Riv19</strain>
        <strain evidence="4">Riv25</strain>
        <plasmid evidence="1">pXF-RIV11</plasmid>
        <plasmid evidence="2">pXF-RIV16</plasmid>
        <plasmid evidence="3">pXF-RIV19</plasmid>
        <plasmid evidence="4">pXF-RIV25</plasmid>
    </source>
</reference>
<keyword evidence="1" id="KW-0614">Plasmid</keyword>
<accession>D5LLC4</accession>
<geneLocation type="plasmid" evidence="4">
    <name>pXF-RIV25</name>
</geneLocation>
<dbReference type="EMBL" id="GU938458">
    <property type="protein sequence ID" value="ADF29447.1"/>
    <property type="molecule type" value="Genomic_DNA"/>
</dbReference>
<geneLocation type="plasmid" evidence="2">
    <name>pXF-RIV16</name>
</geneLocation>
<dbReference type="EMBL" id="GU938460">
    <property type="protein sequence ID" value="ADF29507.1"/>
    <property type="molecule type" value="Genomic_DNA"/>
</dbReference>
<evidence type="ECO:0000313" key="1">
    <source>
        <dbReference type="EMBL" id="ADF29414.1"/>
    </source>
</evidence>
<geneLocation type="plasmid" evidence="1">
    <name>pXF-RIV11</name>
</geneLocation>
<protein>
    <submittedName>
        <fullName evidence="1">P27</fullName>
    </submittedName>
</protein>
<dbReference type="EMBL" id="GU938459">
    <property type="protein sequence ID" value="ADF29477.1"/>
    <property type="molecule type" value="Genomic_DNA"/>
</dbReference>
<gene>
    <name evidence="1" type="primary">ORF27</name>
</gene>
<dbReference type="AlphaFoldDB" id="D5LLC4"/>
<dbReference type="EMBL" id="GU938457">
    <property type="protein sequence ID" value="ADF29414.1"/>
    <property type="molecule type" value="Genomic_DNA"/>
</dbReference>
<evidence type="ECO:0000313" key="4">
    <source>
        <dbReference type="EMBL" id="ADF29507.1"/>
    </source>
</evidence>
<evidence type="ECO:0000313" key="3">
    <source>
        <dbReference type="EMBL" id="ADF29477.1"/>
    </source>
</evidence>
<geneLocation type="plasmid" evidence="3">
    <name>pXF-RIV19</name>
</geneLocation>
<name>D5LLC4_XYLFS</name>
<proteinExistence type="predicted"/>